<protein>
    <recommendedName>
        <fullName evidence="7">Histone-lysine N-methyltransferase SET5</fullName>
    </recommendedName>
    <alternativeName>
        <fullName evidence="6">SET domain-containing protein 5</fullName>
    </alternativeName>
</protein>
<dbReference type="HOGENOM" id="CLU_031650_0_0_1"/>
<evidence type="ECO:0000256" key="4">
    <source>
        <dbReference type="ARBA" id="ARBA00022679"/>
    </source>
</evidence>
<accession>G0V6V8</accession>
<evidence type="ECO:0000256" key="8">
    <source>
        <dbReference type="ARBA" id="ARBA00048619"/>
    </source>
</evidence>
<evidence type="ECO:0000256" key="5">
    <source>
        <dbReference type="ARBA" id="ARBA00022691"/>
    </source>
</evidence>
<dbReference type="GeneID" id="96900685"/>
<dbReference type="GO" id="GO:0045814">
    <property type="term" value="P:negative regulation of gene expression, epigenetic"/>
    <property type="evidence" value="ECO:0007669"/>
    <property type="project" value="TreeGrafter"/>
</dbReference>
<dbReference type="Gene3D" id="6.10.140.2220">
    <property type="match status" value="1"/>
</dbReference>
<dbReference type="InterPro" id="IPR001214">
    <property type="entry name" value="SET_dom"/>
</dbReference>
<dbReference type="STRING" id="1064592.G0V6V8"/>
<proteinExistence type="predicted"/>
<dbReference type="eggNOG" id="KOG2084">
    <property type="taxonomic scope" value="Eukaryota"/>
</dbReference>
<dbReference type="Gene3D" id="1.10.220.160">
    <property type="match status" value="1"/>
</dbReference>
<dbReference type="CDD" id="cd20071">
    <property type="entry name" value="SET_SMYD"/>
    <property type="match status" value="1"/>
</dbReference>
<dbReference type="InterPro" id="IPR046341">
    <property type="entry name" value="SET_dom_sf"/>
</dbReference>
<keyword evidence="12" id="KW-1185">Reference proteome</keyword>
<dbReference type="AlphaFoldDB" id="G0V6V8"/>
<dbReference type="OrthoDB" id="438641at2759"/>
<dbReference type="SMART" id="SM00317">
    <property type="entry name" value="SET"/>
    <property type="match status" value="1"/>
</dbReference>
<dbReference type="OMA" id="CEPNVRY"/>
<keyword evidence="5" id="KW-0949">S-adenosyl-L-methionine</keyword>
<reference key="2">
    <citation type="submission" date="2011-08" db="EMBL/GenBank/DDBJ databases">
        <title>Genome sequence of Naumovozyma castellii.</title>
        <authorList>
            <person name="Gordon J.L."/>
            <person name="Armisen D."/>
            <person name="Proux-Wera E."/>
            <person name="OhEigeartaigh S.S."/>
            <person name="Byrne K.P."/>
            <person name="Wolfe K.H."/>
        </authorList>
    </citation>
    <scope>NUCLEOTIDE SEQUENCE</scope>
    <source>
        <strain>Type strain:CBS 4309</strain>
    </source>
</reference>
<evidence type="ECO:0000256" key="1">
    <source>
        <dbReference type="ARBA" id="ARBA00004286"/>
    </source>
</evidence>
<keyword evidence="3" id="KW-0489">Methyltransferase</keyword>
<evidence type="ECO:0000259" key="10">
    <source>
        <dbReference type="PROSITE" id="PS50280"/>
    </source>
</evidence>
<dbReference type="SUPFAM" id="SSF82199">
    <property type="entry name" value="SET domain"/>
    <property type="match status" value="1"/>
</dbReference>
<dbReference type="PANTHER" id="PTHR46402:SF2">
    <property type="entry name" value="HISTONE-LYSINE N-TRIMETHYLTRANSFERASE SMYD5"/>
    <property type="match status" value="1"/>
</dbReference>
<dbReference type="FunCoup" id="G0V6V8">
    <property type="interactions" value="729"/>
</dbReference>
<gene>
    <name evidence="11" type="primary">NCAS0A06460</name>
    <name evidence="11" type="ordered locus">NCAS_0A06460</name>
</gene>
<feature type="region of interest" description="Disordered" evidence="9">
    <location>
        <begin position="277"/>
        <end position="302"/>
    </location>
</feature>
<comment type="subcellular location">
    <subcellularLocation>
        <location evidence="1">Chromosome</location>
    </subcellularLocation>
</comment>
<evidence type="ECO:0000256" key="9">
    <source>
        <dbReference type="SAM" id="MobiDB-lite"/>
    </source>
</evidence>
<evidence type="ECO:0000313" key="11">
    <source>
        <dbReference type="EMBL" id="CCC67204.1"/>
    </source>
</evidence>
<dbReference type="GO" id="GO:0000785">
    <property type="term" value="C:chromatin"/>
    <property type="evidence" value="ECO:0007669"/>
    <property type="project" value="EnsemblFungi"/>
</dbReference>
<reference evidence="11 12" key="1">
    <citation type="journal article" date="2011" name="Proc. Natl. Acad. Sci. U.S.A.">
        <title>Evolutionary erosion of yeast sex chromosomes by mating-type switching accidents.</title>
        <authorList>
            <person name="Gordon J.L."/>
            <person name="Armisen D."/>
            <person name="Proux-Wera E."/>
            <person name="Oheigeartaigh S.S."/>
            <person name="Byrne K.P."/>
            <person name="Wolfe K.H."/>
        </authorList>
    </citation>
    <scope>NUCLEOTIDE SEQUENCE [LARGE SCALE GENOMIC DNA]</scope>
    <source>
        <strain evidence="12">ATCC 76901 / BCRC 22586 / CBS 4309 / NBRC 1992 / NRRL Y-12630</strain>
    </source>
</reference>
<keyword evidence="4" id="KW-0808">Transferase</keyword>
<comment type="catalytic activity">
    <reaction evidence="8">
        <text>L-lysyl-[histone] + S-adenosyl-L-methionine = N(6)-methyl-L-lysyl-[histone] + S-adenosyl-L-homocysteine + H(+)</text>
        <dbReference type="Rhea" id="RHEA:10024"/>
        <dbReference type="Rhea" id="RHEA-COMP:9845"/>
        <dbReference type="Rhea" id="RHEA-COMP:9846"/>
        <dbReference type="ChEBI" id="CHEBI:15378"/>
        <dbReference type="ChEBI" id="CHEBI:29969"/>
        <dbReference type="ChEBI" id="CHEBI:57856"/>
        <dbReference type="ChEBI" id="CHEBI:59789"/>
        <dbReference type="ChEBI" id="CHEBI:61929"/>
    </reaction>
    <physiologicalReaction direction="left-to-right" evidence="8">
        <dbReference type="Rhea" id="RHEA:10025"/>
    </physiologicalReaction>
</comment>
<feature type="compositionally biased region" description="Polar residues" evidence="9">
    <location>
        <begin position="277"/>
        <end position="294"/>
    </location>
</feature>
<feature type="domain" description="SET" evidence="10">
    <location>
        <begin position="113"/>
        <end position="390"/>
    </location>
</feature>
<dbReference type="GO" id="GO:0042799">
    <property type="term" value="F:histone H4K20 methyltransferase activity"/>
    <property type="evidence" value="ECO:0007669"/>
    <property type="project" value="TreeGrafter"/>
</dbReference>
<evidence type="ECO:0000256" key="6">
    <source>
        <dbReference type="ARBA" id="ARBA00042380"/>
    </source>
</evidence>
<dbReference type="GO" id="GO:0032259">
    <property type="term" value="P:methylation"/>
    <property type="evidence" value="ECO:0007669"/>
    <property type="project" value="UniProtKB-KW"/>
</dbReference>
<organism evidence="11 12">
    <name type="scientific">Naumovozyma castellii</name>
    <name type="common">Yeast</name>
    <name type="synonym">Saccharomyces castellii</name>
    <dbReference type="NCBI Taxonomy" id="27288"/>
    <lineage>
        <taxon>Eukaryota</taxon>
        <taxon>Fungi</taxon>
        <taxon>Dikarya</taxon>
        <taxon>Ascomycota</taxon>
        <taxon>Saccharomycotina</taxon>
        <taxon>Saccharomycetes</taxon>
        <taxon>Saccharomycetales</taxon>
        <taxon>Saccharomycetaceae</taxon>
        <taxon>Naumovozyma</taxon>
    </lineage>
</organism>
<sequence>MTLKIKTLSLNDTPPTLPPNTVIPRSQQVCDDVVRLWKEEPAAEDLPIDSLYRRIIDRNQEWSISREHFLEVIKRHNLVYDENSPSSRCYDKMIEFPPCDVKQWNKEGMYEIRDCQDAQDKNGKGRGVYALKHFKKGDMIFEEKLPIVIIPPMEKLELMSKGKCCTLCGKSLYELSTHYIMMNGLDCNDCTAVWCSKNCKKMDSCRHSFLKHVNLKKRNHWYKFENFCKEKNFVAGYSVGIIYATILLNKKNRDSIKTKYESLAQVSQRIRIESSDSTNIGGTLDASSGAQSTNNDDDSGPESVWEQAYKLFKETFPTLNADEGFSLDDFLLDIGKFNINQLEGQIYHLYSFINHNCEPNIRYEIDSKLCLRVFARKPIQPGEELLTTYVNPLHGVKLRRRALKVNWGFLCQCARCENGNSQKIGIPSPPDSLTKDNVSISIPKLKITLQEGSNRRKSSMRDKRPDLTELLKNGKEFDLEIPDNLGSVRARRRTSVRFDENVSFAIEE</sequence>
<dbReference type="Proteomes" id="UP000001640">
    <property type="component" value="Chromosome 1"/>
</dbReference>
<evidence type="ECO:0000256" key="7">
    <source>
        <dbReference type="ARBA" id="ARBA00044528"/>
    </source>
</evidence>
<dbReference type="Gene3D" id="2.170.270.10">
    <property type="entry name" value="SET domain"/>
    <property type="match status" value="1"/>
</dbReference>
<dbReference type="Pfam" id="PF00856">
    <property type="entry name" value="SET"/>
    <property type="match status" value="1"/>
</dbReference>
<keyword evidence="2" id="KW-0158">Chromosome</keyword>
<dbReference type="PROSITE" id="PS50280">
    <property type="entry name" value="SET"/>
    <property type="match status" value="1"/>
</dbReference>
<dbReference type="RefSeq" id="XP_003673587.1">
    <property type="nucleotide sequence ID" value="XM_003673539.1"/>
</dbReference>
<dbReference type="InParanoid" id="G0V6V8"/>
<dbReference type="GO" id="GO:0000723">
    <property type="term" value="P:telomere maintenance"/>
    <property type="evidence" value="ECO:0007669"/>
    <property type="project" value="EnsemblFungi"/>
</dbReference>
<name>G0V6V8_NAUCA</name>
<dbReference type="EMBL" id="HE576752">
    <property type="protein sequence ID" value="CCC67204.1"/>
    <property type="molecule type" value="Genomic_DNA"/>
</dbReference>
<dbReference type="KEGG" id="ncs:NCAS_0A06460"/>
<dbReference type="PANTHER" id="PTHR46402">
    <property type="entry name" value="SET AND MYND DOMAIN-CONTAINING PROTEIN 5"/>
    <property type="match status" value="1"/>
</dbReference>
<evidence type="ECO:0000313" key="12">
    <source>
        <dbReference type="Proteomes" id="UP000001640"/>
    </source>
</evidence>
<evidence type="ECO:0000256" key="2">
    <source>
        <dbReference type="ARBA" id="ARBA00022454"/>
    </source>
</evidence>
<evidence type="ECO:0000256" key="3">
    <source>
        <dbReference type="ARBA" id="ARBA00022603"/>
    </source>
</evidence>